<dbReference type="Gene3D" id="3.40.430.10">
    <property type="entry name" value="Dihydrofolate Reductase, subunit A"/>
    <property type="match status" value="1"/>
</dbReference>
<dbReference type="UniPathway" id="UPA00077">
    <property type="reaction ID" value="UER00158"/>
</dbReference>
<dbReference type="PRINTS" id="PR00070">
    <property type="entry name" value="DHFR"/>
</dbReference>
<protein>
    <recommendedName>
        <fullName evidence="3 7">Dihydrofolate reductase</fullName>
        <ecNumber evidence="3 7">1.5.1.3</ecNumber>
    </recommendedName>
</protein>
<keyword evidence="6 7" id="KW-0560">Oxidoreductase</keyword>
<evidence type="ECO:0000313" key="10">
    <source>
        <dbReference type="Proteomes" id="UP000269226"/>
    </source>
</evidence>
<dbReference type="PIRSF" id="PIRSF000194">
    <property type="entry name" value="DHFR"/>
    <property type="match status" value="1"/>
</dbReference>
<keyword evidence="4 7" id="KW-0554">One-carbon metabolism</keyword>
<sequence>MLSAIWAQDEQGTIGLNDKLPWHLPNDLKFFKQTTENNTLIMGRKTFEGMGKRSLPNRITIVLTHDQHYQVPDGVLVMHTINEVLDYAKNFSGITFITGGATVYKAFLPYCEVLYRTVIHHTFKGDTQFPKVHWEEWTKINTSKGETDEKNNYSYEFETYQRKVYKNE</sequence>
<dbReference type="Pfam" id="PF00186">
    <property type="entry name" value="DHFR_1"/>
    <property type="match status" value="1"/>
</dbReference>
<evidence type="ECO:0000256" key="5">
    <source>
        <dbReference type="ARBA" id="ARBA00022857"/>
    </source>
</evidence>
<dbReference type="GO" id="GO:0046655">
    <property type="term" value="P:folic acid metabolic process"/>
    <property type="evidence" value="ECO:0007669"/>
    <property type="project" value="TreeGrafter"/>
</dbReference>
<dbReference type="GO" id="GO:0004146">
    <property type="term" value="F:dihydrofolate reductase activity"/>
    <property type="evidence" value="ECO:0007669"/>
    <property type="project" value="UniProtKB-EC"/>
</dbReference>
<dbReference type="CDD" id="cd00209">
    <property type="entry name" value="DHFR"/>
    <property type="match status" value="1"/>
</dbReference>
<dbReference type="PANTHER" id="PTHR48069:SF3">
    <property type="entry name" value="DIHYDROFOLATE REDUCTASE"/>
    <property type="match status" value="1"/>
</dbReference>
<dbReference type="OMA" id="RDNQLPW"/>
<gene>
    <name evidence="9" type="ORF">DAT561_0865</name>
</gene>
<proteinExistence type="inferred from homology"/>
<evidence type="ECO:0000256" key="2">
    <source>
        <dbReference type="ARBA" id="ARBA00009539"/>
    </source>
</evidence>
<dbReference type="EMBL" id="AP018492">
    <property type="protein sequence ID" value="BBC60979.1"/>
    <property type="molecule type" value="Genomic_DNA"/>
</dbReference>
<dbReference type="GO" id="GO:0046654">
    <property type="term" value="P:tetrahydrofolate biosynthetic process"/>
    <property type="evidence" value="ECO:0007669"/>
    <property type="project" value="UniProtKB-UniPathway"/>
</dbReference>
<evidence type="ECO:0000313" key="9">
    <source>
        <dbReference type="EMBL" id="BBC60979.1"/>
    </source>
</evidence>
<dbReference type="PANTHER" id="PTHR48069">
    <property type="entry name" value="DIHYDROFOLATE REDUCTASE"/>
    <property type="match status" value="1"/>
</dbReference>
<feature type="domain" description="DHFR" evidence="8">
    <location>
        <begin position="1"/>
        <end position="162"/>
    </location>
</feature>
<accession>A0A2Z5Y2E0</accession>
<dbReference type="GO" id="GO:0006730">
    <property type="term" value="P:one-carbon metabolic process"/>
    <property type="evidence" value="ECO:0007669"/>
    <property type="project" value="UniProtKB-KW"/>
</dbReference>
<comment type="similarity">
    <text evidence="2 7">Belongs to the dihydrofolate reductase family.</text>
</comment>
<dbReference type="AlphaFoldDB" id="A0A2Z5Y2E0"/>
<dbReference type="GeneID" id="57043415"/>
<comment type="pathway">
    <text evidence="1 7">Cofactor biosynthesis; tetrahydrofolate biosynthesis; 5,6,7,8-tetrahydrofolate from 7,8-dihydrofolate: step 1/1.</text>
</comment>
<dbReference type="PROSITE" id="PS51330">
    <property type="entry name" value="DHFR_2"/>
    <property type="match status" value="1"/>
</dbReference>
<dbReference type="Proteomes" id="UP000269226">
    <property type="component" value="Chromosome"/>
</dbReference>
<dbReference type="GO" id="GO:0050661">
    <property type="term" value="F:NADP binding"/>
    <property type="evidence" value="ECO:0007669"/>
    <property type="project" value="InterPro"/>
</dbReference>
<keyword evidence="5 7" id="KW-0521">NADP</keyword>
<dbReference type="SUPFAM" id="SSF53597">
    <property type="entry name" value="Dihydrofolate reductase-like"/>
    <property type="match status" value="1"/>
</dbReference>
<comment type="function">
    <text evidence="7">Key enzyme in folate metabolism. Catalyzes an essential reaction for de novo glycine and purine synthesis, and for DNA precursor synthesis.</text>
</comment>
<evidence type="ECO:0000259" key="8">
    <source>
        <dbReference type="PROSITE" id="PS51330"/>
    </source>
</evidence>
<dbReference type="GO" id="GO:0046452">
    <property type="term" value="P:dihydrofolate metabolic process"/>
    <property type="evidence" value="ECO:0007669"/>
    <property type="project" value="TreeGrafter"/>
</dbReference>
<dbReference type="InterPro" id="IPR001796">
    <property type="entry name" value="DHFR_dom"/>
</dbReference>
<organism evidence="9 10">
    <name type="scientific">Melissococcus plutonius</name>
    <dbReference type="NCBI Taxonomy" id="33970"/>
    <lineage>
        <taxon>Bacteria</taxon>
        <taxon>Bacillati</taxon>
        <taxon>Bacillota</taxon>
        <taxon>Bacilli</taxon>
        <taxon>Lactobacillales</taxon>
        <taxon>Enterococcaceae</taxon>
        <taxon>Melissococcus</taxon>
    </lineage>
</organism>
<dbReference type="InterPro" id="IPR024072">
    <property type="entry name" value="DHFR-like_dom_sf"/>
</dbReference>
<evidence type="ECO:0000256" key="1">
    <source>
        <dbReference type="ARBA" id="ARBA00004903"/>
    </source>
</evidence>
<evidence type="ECO:0000256" key="3">
    <source>
        <dbReference type="ARBA" id="ARBA00012856"/>
    </source>
</evidence>
<dbReference type="RefSeq" id="WP_013773973.1">
    <property type="nucleotide sequence ID" value="NZ_AP018492.1"/>
</dbReference>
<evidence type="ECO:0000256" key="6">
    <source>
        <dbReference type="ARBA" id="ARBA00023002"/>
    </source>
</evidence>
<reference evidence="9 10" key="1">
    <citation type="submission" date="2018-01" db="EMBL/GenBank/DDBJ databases">
        <title>Whole genome sequence of Melissococcus plutonius DAT561.</title>
        <authorList>
            <person name="Okumura K."/>
            <person name="Takamatsu D."/>
            <person name="Okura M."/>
        </authorList>
    </citation>
    <scope>NUCLEOTIDE SEQUENCE [LARGE SCALE GENOMIC DNA]</scope>
    <source>
        <strain evidence="9 10">DAT561</strain>
    </source>
</reference>
<name>A0A2Z5Y2E0_9ENTE</name>
<evidence type="ECO:0000256" key="4">
    <source>
        <dbReference type="ARBA" id="ARBA00022563"/>
    </source>
</evidence>
<dbReference type="GO" id="GO:0005829">
    <property type="term" value="C:cytosol"/>
    <property type="evidence" value="ECO:0007669"/>
    <property type="project" value="TreeGrafter"/>
</dbReference>
<dbReference type="EC" id="1.5.1.3" evidence="3 7"/>
<evidence type="ECO:0000256" key="7">
    <source>
        <dbReference type="PIRNR" id="PIRNR000194"/>
    </source>
</evidence>
<dbReference type="InterPro" id="IPR012259">
    <property type="entry name" value="DHFR"/>
</dbReference>
<comment type="catalytic activity">
    <reaction evidence="7">
        <text>(6S)-5,6,7,8-tetrahydrofolate + NADP(+) = 7,8-dihydrofolate + NADPH + H(+)</text>
        <dbReference type="Rhea" id="RHEA:15009"/>
        <dbReference type="ChEBI" id="CHEBI:15378"/>
        <dbReference type="ChEBI" id="CHEBI:57451"/>
        <dbReference type="ChEBI" id="CHEBI:57453"/>
        <dbReference type="ChEBI" id="CHEBI:57783"/>
        <dbReference type="ChEBI" id="CHEBI:58349"/>
        <dbReference type="EC" id="1.5.1.3"/>
    </reaction>
</comment>